<accession>A0A291TBJ4</accession>
<reference evidence="3 4" key="1">
    <citation type="submission" date="2017-10" db="EMBL/GenBank/DDBJ databases">
        <title>Complete Genome Sequence of Faecalibacterium prausnitzii isolated from the gut of healthy adult Indian.</title>
        <authorList>
            <person name="Bag S."/>
            <person name="Ghosh T.S."/>
            <person name="Das B."/>
        </authorList>
    </citation>
    <scope>NUCLEOTIDE SEQUENCE [LARGE SCALE GENOMIC DNA]</scope>
    <source>
        <strain evidence="3 4">Indica</strain>
    </source>
</reference>
<dbReference type="AlphaFoldDB" id="A0A291TBJ4"/>
<dbReference type="InterPro" id="IPR023365">
    <property type="entry name" value="Sortase_dom-sf"/>
</dbReference>
<gene>
    <name evidence="3" type="ORF">CRH10_09665</name>
</gene>
<dbReference type="SUPFAM" id="SSF63817">
    <property type="entry name" value="Sortase"/>
    <property type="match status" value="1"/>
</dbReference>
<dbReference type="RefSeq" id="WP_098924314.1">
    <property type="nucleotide sequence ID" value="NZ_CP023819.1"/>
</dbReference>
<dbReference type="Proteomes" id="UP000223709">
    <property type="component" value="Chromosome"/>
</dbReference>
<dbReference type="Pfam" id="PF04203">
    <property type="entry name" value="Sortase"/>
    <property type="match status" value="1"/>
</dbReference>
<evidence type="ECO:0000313" key="3">
    <source>
        <dbReference type="EMBL" id="ATL90544.1"/>
    </source>
</evidence>
<dbReference type="GO" id="GO:0016787">
    <property type="term" value="F:hydrolase activity"/>
    <property type="evidence" value="ECO:0007669"/>
    <property type="project" value="UniProtKB-KW"/>
</dbReference>
<protein>
    <submittedName>
        <fullName evidence="3">Sortase</fullName>
    </submittedName>
</protein>
<feature type="active site" description="Proton donor/acceptor" evidence="2">
    <location>
        <position position="121"/>
    </location>
</feature>
<keyword evidence="1" id="KW-0378">Hydrolase</keyword>
<name>A0A291TBJ4_9FIRM</name>
<dbReference type="EMBL" id="CP023819">
    <property type="protein sequence ID" value="ATL90544.1"/>
    <property type="molecule type" value="Genomic_DNA"/>
</dbReference>
<dbReference type="CDD" id="cd00004">
    <property type="entry name" value="Sortase"/>
    <property type="match status" value="1"/>
</dbReference>
<evidence type="ECO:0000313" key="4">
    <source>
        <dbReference type="Proteomes" id="UP000223709"/>
    </source>
</evidence>
<evidence type="ECO:0000256" key="1">
    <source>
        <dbReference type="ARBA" id="ARBA00022801"/>
    </source>
</evidence>
<dbReference type="InterPro" id="IPR005754">
    <property type="entry name" value="Sortase"/>
</dbReference>
<proteinExistence type="predicted"/>
<feature type="active site" description="Acyl-thioester intermediate" evidence="2">
    <location>
        <position position="179"/>
    </location>
</feature>
<organism evidence="3 4">
    <name type="scientific">Faecalibacterium prausnitzii</name>
    <dbReference type="NCBI Taxonomy" id="853"/>
    <lineage>
        <taxon>Bacteria</taxon>
        <taxon>Bacillati</taxon>
        <taxon>Bacillota</taxon>
        <taxon>Clostridia</taxon>
        <taxon>Eubacteriales</taxon>
        <taxon>Oscillospiraceae</taxon>
        <taxon>Faecalibacterium</taxon>
    </lineage>
</organism>
<dbReference type="Gene3D" id="2.40.260.10">
    <property type="entry name" value="Sortase"/>
    <property type="match status" value="1"/>
</dbReference>
<sequence>MRKVSPGLVCIVLGVVLLLAAGGLYAYNRYEDAHAGAEAQTVVADLQQKVETPEPEAESGPLDPELPVVEIDGNEYVGEISIPAIGIDLPVMGEWSYPRLKIAPCRQFGSSRTDDLVIAAHNYESHFGKLASLTAGDSVTFTDMDGIVNEYVVNKVEVLDPHSVEEVEHSGYALVLYTCTYGGKTRVTVFCDRAS</sequence>
<evidence type="ECO:0000256" key="2">
    <source>
        <dbReference type="PIRSR" id="PIRSR605754-1"/>
    </source>
</evidence>